<dbReference type="InterPro" id="IPR013083">
    <property type="entry name" value="Znf_RING/FYVE/PHD"/>
</dbReference>
<dbReference type="PANTHER" id="PTHR28651">
    <property type="entry name" value="TRANSMEMBRANE PROTEIN 232"/>
    <property type="match status" value="1"/>
</dbReference>
<dbReference type="Proteomes" id="UP000001593">
    <property type="component" value="Unassembled WGS sequence"/>
</dbReference>
<dbReference type="PhylomeDB" id="A7S2I5"/>
<evidence type="ECO:0000256" key="2">
    <source>
        <dbReference type="ARBA" id="ARBA00022833"/>
    </source>
</evidence>
<feature type="domain" description="RING-type" evidence="4">
    <location>
        <begin position="215"/>
        <end position="253"/>
    </location>
</feature>
<keyword evidence="6" id="KW-1185">Reference proteome</keyword>
<accession>A7S2I5</accession>
<dbReference type="SUPFAM" id="SSF57850">
    <property type="entry name" value="RING/U-box"/>
    <property type="match status" value="1"/>
</dbReference>
<reference evidence="5 6" key="1">
    <citation type="journal article" date="2007" name="Science">
        <title>Sea anemone genome reveals ancestral eumetazoan gene repertoire and genomic organization.</title>
        <authorList>
            <person name="Putnam N.H."/>
            <person name="Srivastava M."/>
            <person name="Hellsten U."/>
            <person name="Dirks B."/>
            <person name="Chapman J."/>
            <person name="Salamov A."/>
            <person name="Terry A."/>
            <person name="Shapiro H."/>
            <person name="Lindquist E."/>
            <person name="Kapitonov V.V."/>
            <person name="Jurka J."/>
            <person name="Genikhovich G."/>
            <person name="Grigoriev I.V."/>
            <person name="Lucas S.M."/>
            <person name="Steele R.E."/>
            <person name="Finnerty J.R."/>
            <person name="Technau U."/>
            <person name="Martindale M.Q."/>
            <person name="Rokhsar D.S."/>
        </authorList>
    </citation>
    <scope>NUCLEOTIDE SEQUENCE [LARGE SCALE GENOMIC DNA]</scope>
    <source>
        <strain evidence="6">CH2 X CH6</strain>
    </source>
</reference>
<evidence type="ECO:0000256" key="3">
    <source>
        <dbReference type="PROSITE-ProRule" id="PRU00175"/>
    </source>
</evidence>
<keyword evidence="2" id="KW-0862">Zinc</keyword>
<dbReference type="Gene3D" id="3.30.40.10">
    <property type="entry name" value="Zinc/RING finger domain, C3HC4 (zinc finger)"/>
    <property type="match status" value="1"/>
</dbReference>
<dbReference type="HOGENOM" id="CLU_712333_0_0_1"/>
<dbReference type="PANTHER" id="PTHR28651:SF1">
    <property type="entry name" value="TRANSMEMBRANE PROTEIN 232"/>
    <property type="match status" value="1"/>
</dbReference>
<dbReference type="InParanoid" id="A7S2I5"/>
<keyword evidence="1 3" id="KW-0863">Zinc-finger</keyword>
<evidence type="ECO:0000313" key="6">
    <source>
        <dbReference type="Proteomes" id="UP000001593"/>
    </source>
</evidence>
<proteinExistence type="predicted"/>
<evidence type="ECO:0000256" key="1">
    <source>
        <dbReference type="ARBA" id="ARBA00022771"/>
    </source>
</evidence>
<keyword evidence="1 3" id="KW-0479">Metal-binding</keyword>
<organism evidence="5 6">
    <name type="scientific">Nematostella vectensis</name>
    <name type="common">Starlet sea anemone</name>
    <dbReference type="NCBI Taxonomy" id="45351"/>
    <lineage>
        <taxon>Eukaryota</taxon>
        <taxon>Metazoa</taxon>
        <taxon>Cnidaria</taxon>
        <taxon>Anthozoa</taxon>
        <taxon>Hexacorallia</taxon>
        <taxon>Actiniaria</taxon>
        <taxon>Edwardsiidae</taxon>
        <taxon>Nematostella</taxon>
    </lineage>
</organism>
<dbReference type="InterPro" id="IPR001841">
    <property type="entry name" value="Znf_RING"/>
</dbReference>
<dbReference type="EMBL" id="DS469569">
    <property type="protein sequence ID" value="EDO42050.1"/>
    <property type="molecule type" value="Genomic_DNA"/>
</dbReference>
<evidence type="ECO:0000259" key="4">
    <source>
        <dbReference type="PROSITE" id="PS50089"/>
    </source>
</evidence>
<gene>
    <name evidence="5" type="ORF">NEMVEDRAFT_v1g205789</name>
</gene>
<sequence length="388" mass="44153">MPIDKVPVVHKFGIISHSQRVSLEQRLEQKATVGNVPNTYARTKRLLSEVSDDFVAKFNDSNYDDQQTLLPTASKMLMRAKFMAGATSEGERINSIHLQNLEKICRVCGNRLKKYKDRFETSYNCKDHVVFLAETYNLSIEKDDQTIHPSKFCRECFRSYRIHTREVGFLEKHTDTCSTCRDQIADVTKEIASRRIDNFSKRFELNEVRKDDFYCPICSELLDKPVETIFTHNACGACLTQALAVNSSCPVCKTILSSGDDIKKFNRTLLGLIESQIYKCKGCGKESLVLKHTPNSQKPNDEVSVRHLRRRVSHLQKVGGRLSAGGEMDTLVIHQLRQKEKKEREAVLKKALGKELILQIPEGVALAMKADLRLPLPLESLGFYKNLN</sequence>
<dbReference type="PROSITE" id="PS50089">
    <property type="entry name" value="ZF_RING_2"/>
    <property type="match status" value="1"/>
</dbReference>
<dbReference type="AlphaFoldDB" id="A7S2I5"/>
<dbReference type="STRING" id="45351.A7S2I5"/>
<evidence type="ECO:0000313" key="5">
    <source>
        <dbReference type="EMBL" id="EDO42050.1"/>
    </source>
</evidence>
<dbReference type="GO" id="GO:0008270">
    <property type="term" value="F:zinc ion binding"/>
    <property type="evidence" value="ECO:0007669"/>
    <property type="project" value="UniProtKB-KW"/>
</dbReference>
<dbReference type="Pfam" id="PF13923">
    <property type="entry name" value="zf-C3HC4_2"/>
    <property type="match status" value="1"/>
</dbReference>
<name>A7S2I5_NEMVE</name>
<protein>
    <recommendedName>
        <fullName evidence="4">RING-type domain-containing protein</fullName>
    </recommendedName>
</protein>
<dbReference type="InterPro" id="IPR031747">
    <property type="entry name" value="TMEM232"/>
</dbReference>